<evidence type="ECO:0000313" key="13">
    <source>
        <dbReference type="EMBL" id="MBE9403530.1"/>
    </source>
</evidence>
<keyword evidence="14" id="KW-1185">Reference proteome</keyword>
<keyword evidence="4 10" id="KW-0227">DNA damage</keyword>
<evidence type="ECO:0000259" key="12">
    <source>
        <dbReference type="SMART" id="SM00478"/>
    </source>
</evidence>
<feature type="region of interest" description="Disordered" evidence="11">
    <location>
        <begin position="1"/>
        <end position="49"/>
    </location>
</feature>
<reference evidence="13 14" key="1">
    <citation type="submission" date="2020-10" db="EMBL/GenBank/DDBJ databases">
        <title>Draft genome and description of Brachybacterium epidermidis sp nov.</title>
        <authorList>
            <person name="Boxberger M."/>
            <person name="La Scola B."/>
        </authorList>
    </citation>
    <scope>NUCLEOTIDE SEQUENCE [LARGE SCALE GENOMIC DNA]</scope>
    <source>
        <strain evidence="13 14">Marseille-Q2903</strain>
    </source>
</reference>
<feature type="compositionally biased region" description="Low complexity" evidence="11">
    <location>
        <begin position="38"/>
        <end position="49"/>
    </location>
</feature>
<feature type="compositionally biased region" description="Basic residues" evidence="11">
    <location>
        <begin position="25"/>
        <end position="37"/>
    </location>
</feature>
<dbReference type="InterPro" id="IPR011257">
    <property type="entry name" value="DNA_glycosylase"/>
</dbReference>
<feature type="binding site" evidence="10">
    <location>
        <position position="259"/>
    </location>
    <ligand>
        <name>[4Fe-4S] cluster</name>
        <dbReference type="ChEBI" id="CHEBI:49883"/>
    </ligand>
</feature>
<evidence type="ECO:0000256" key="2">
    <source>
        <dbReference type="ARBA" id="ARBA00022485"/>
    </source>
</evidence>
<dbReference type="Pfam" id="PF10576">
    <property type="entry name" value="EndIII_4Fe-2S"/>
    <property type="match status" value="1"/>
</dbReference>
<dbReference type="InterPro" id="IPR003265">
    <property type="entry name" value="HhH-GPD_domain"/>
</dbReference>
<keyword evidence="2 10" id="KW-0004">4Fe-4S</keyword>
<evidence type="ECO:0000256" key="3">
    <source>
        <dbReference type="ARBA" id="ARBA00022723"/>
    </source>
</evidence>
<dbReference type="Gene3D" id="1.10.1670.10">
    <property type="entry name" value="Helix-hairpin-Helix base-excision DNA repair enzymes (C-terminal)"/>
    <property type="match status" value="1"/>
</dbReference>
<feature type="binding site" evidence="10">
    <location>
        <position position="243"/>
    </location>
    <ligand>
        <name>[4Fe-4S] cluster</name>
        <dbReference type="ChEBI" id="CHEBI:49883"/>
    </ligand>
</feature>
<sequence length="265" mass="28177">MSSTGRRASRGSASPDAQDESLQKRPARKVPTRKQPARKAPAAKAPAPVAEVHARLGQEYPAARTELDHRDAFELLVATVLSAQTTDVRVNSLTPELFSRWPDAAALAGADEEQVAALLRPLGMGGTRAGRIIGLAQDLVRDHAGEVPDDQKALEALPGVGRKTAYVVRGAWFGHSLLAVDTHVGRLARRLGWTEAKDPVKVETAVVARVEQEAAAGGEGADGQRTDLTALHLRLILHGRRVCLARAPQCGRCVLADICPSAEVA</sequence>
<comment type="caution">
    <text evidence="13">The sequence shown here is derived from an EMBL/GenBank/DDBJ whole genome shotgun (WGS) entry which is preliminary data.</text>
</comment>
<feature type="domain" description="HhH-GPD" evidence="12">
    <location>
        <begin position="81"/>
        <end position="241"/>
    </location>
</feature>
<comment type="function">
    <text evidence="10">DNA repair enzyme that has both DNA N-glycosylase activity and AP-lyase activity. The DNA N-glycosylase activity releases various damaged pyrimidines from DNA by cleaving the N-glycosidic bond, leaving an AP (apurinic/apyrimidinic) site. The AP-lyase activity cleaves the phosphodiester bond 3' to the AP site by a beta-elimination, leaving a 3'-terminal unsaturated sugar and a product with a terminal 5'-phosphate.</text>
</comment>
<evidence type="ECO:0000256" key="6">
    <source>
        <dbReference type="ARBA" id="ARBA00023004"/>
    </source>
</evidence>
<dbReference type="Proteomes" id="UP000644727">
    <property type="component" value="Unassembled WGS sequence"/>
</dbReference>
<feature type="binding site" evidence="10">
    <location>
        <position position="250"/>
    </location>
    <ligand>
        <name>[4Fe-4S] cluster</name>
        <dbReference type="ChEBI" id="CHEBI:49883"/>
    </ligand>
</feature>
<evidence type="ECO:0000256" key="5">
    <source>
        <dbReference type="ARBA" id="ARBA00022801"/>
    </source>
</evidence>
<gene>
    <name evidence="10" type="primary">nth</name>
    <name evidence="13" type="ORF">IOE58_04785</name>
</gene>
<keyword evidence="13" id="KW-0540">Nuclease</keyword>
<comment type="similarity">
    <text evidence="1 10">Belongs to the Nth/MutY family.</text>
</comment>
<feature type="compositionally biased region" description="Low complexity" evidence="11">
    <location>
        <begin position="1"/>
        <end position="14"/>
    </location>
</feature>
<dbReference type="PANTHER" id="PTHR10359">
    <property type="entry name" value="A/G-SPECIFIC ADENINE GLYCOSYLASE/ENDONUCLEASE III"/>
    <property type="match status" value="1"/>
</dbReference>
<keyword evidence="10" id="KW-0456">Lyase</keyword>
<dbReference type="Gene3D" id="1.10.340.30">
    <property type="entry name" value="Hypothetical protein, domain 2"/>
    <property type="match status" value="1"/>
</dbReference>
<dbReference type="SUPFAM" id="SSF48150">
    <property type="entry name" value="DNA-glycosylase"/>
    <property type="match status" value="1"/>
</dbReference>
<name>A0ABR9W262_9MICO</name>
<keyword evidence="3 10" id="KW-0479">Metal-binding</keyword>
<keyword evidence="10" id="KW-0238">DNA-binding</keyword>
<dbReference type="HAMAP" id="MF_00942">
    <property type="entry name" value="Nth"/>
    <property type="match status" value="1"/>
</dbReference>
<comment type="cofactor">
    <cofactor evidence="10">
        <name>[4Fe-4S] cluster</name>
        <dbReference type="ChEBI" id="CHEBI:49883"/>
    </cofactor>
    <text evidence="10">Binds 1 [4Fe-4S] cluster.</text>
</comment>
<evidence type="ECO:0000256" key="10">
    <source>
        <dbReference type="HAMAP-Rule" id="MF_00942"/>
    </source>
</evidence>
<dbReference type="EC" id="4.2.99.18" evidence="10"/>
<dbReference type="RefSeq" id="WP_193865270.1">
    <property type="nucleotide sequence ID" value="NZ_JADEYR010000003.1"/>
</dbReference>
<dbReference type="SMART" id="SM00525">
    <property type="entry name" value="FES"/>
    <property type="match status" value="1"/>
</dbReference>
<keyword evidence="13" id="KW-0255">Endonuclease</keyword>
<dbReference type="InterPro" id="IPR003651">
    <property type="entry name" value="Endonuclease3_FeS-loop_motif"/>
</dbReference>
<dbReference type="InterPro" id="IPR023170">
    <property type="entry name" value="HhH_base_excis_C"/>
</dbReference>
<evidence type="ECO:0000256" key="4">
    <source>
        <dbReference type="ARBA" id="ARBA00022763"/>
    </source>
</evidence>
<evidence type="ECO:0000256" key="8">
    <source>
        <dbReference type="ARBA" id="ARBA00023204"/>
    </source>
</evidence>
<keyword evidence="7 10" id="KW-0411">Iron-sulfur</keyword>
<dbReference type="SMART" id="SM00478">
    <property type="entry name" value="ENDO3c"/>
    <property type="match status" value="1"/>
</dbReference>
<protein>
    <recommendedName>
        <fullName evidence="10">Endonuclease III</fullName>
        <ecNumber evidence="10">4.2.99.18</ecNumber>
    </recommendedName>
    <alternativeName>
        <fullName evidence="10">DNA-(apurinic or apyrimidinic site) lyase</fullName>
    </alternativeName>
</protein>
<dbReference type="PANTHER" id="PTHR10359:SF18">
    <property type="entry name" value="ENDONUCLEASE III"/>
    <property type="match status" value="1"/>
</dbReference>
<evidence type="ECO:0000256" key="7">
    <source>
        <dbReference type="ARBA" id="ARBA00023014"/>
    </source>
</evidence>
<keyword evidence="5 10" id="KW-0378">Hydrolase</keyword>
<evidence type="ECO:0000256" key="9">
    <source>
        <dbReference type="ARBA" id="ARBA00023295"/>
    </source>
</evidence>
<keyword evidence="6 10" id="KW-0408">Iron</keyword>
<dbReference type="EMBL" id="JADEYR010000003">
    <property type="protein sequence ID" value="MBE9403530.1"/>
    <property type="molecule type" value="Genomic_DNA"/>
</dbReference>
<comment type="catalytic activity">
    <reaction evidence="10">
        <text>2'-deoxyribonucleotide-(2'-deoxyribose 5'-phosphate)-2'-deoxyribonucleotide-DNA = a 3'-end 2'-deoxyribonucleotide-(2,3-dehydro-2,3-deoxyribose 5'-phosphate)-DNA + a 5'-end 5'-phospho-2'-deoxyribonucleoside-DNA + H(+)</text>
        <dbReference type="Rhea" id="RHEA:66592"/>
        <dbReference type="Rhea" id="RHEA-COMP:13180"/>
        <dbReference type="Rhea" id="RHEA-COMP:16897"/>
        <dbReference type="Rhea" id="RHEA-COMP:17067"/>
        <dbReference type="ChEBI" id="CHEBI:15378"/>
        <dbReference type="ChEBI" id="CHEBI:136412"/>
        <dbReference type="ChEBI" id="CHEBI:157695"/>
        <dbReference type="ChEBI" id="CHEBI:167181"/>
        <dbReference type="EC" id="4.2.99.18"/>
    </reaction>
</comment>
<keyword evidence="8 10" id="KW-0234">DNA repair</keyword>
<dbReference type="CDD" id="cd00056">
    <property type="entry name" value="ENDO3c"/>
    <property type="match status" value="1"/>
</dbReference>
<dbReference type="Pfam" id="PF00633">
    <property type="entry name" value="HHH"/>
    <property type="match status" value="1"/>
</dbReference>
<dbReference type="InterPro" id="IPR005759">
    <property type="entry name" value="Nth"/>
</dbReference>
<dbReference type="GO" id="GO:0004519">
    <property type="term" value="F:endonuclease activity"/>
    <property type="evidence" value="ECO:0007669"/>
    <property type="project" value="UniProtKB-KW"/>
</dbReference>
<evidence type="ECO:0000256" key="1">
    <source>
        <dbReference type="ARBA" id="ARBA00008343"/>
    </source>
</evidence>
<feature type="binding site" evidence="10">
    <location>
        <position position="253"/>
    </location>
    <ligand>
        <name>[4Fe-4S] cluster</name>
        <dbReference type="ChEBI" id="CHEBI:49883"/>
    </ligand>
</feature>
<evidence type="ECO:0000256" key="11">
    <source>
        <dbReference type="SAM" id="MobiDB-lite"/>
    </source>
</evidence>
<dbReference type="InterPro" id="IPR000445">
    <property type="entry name" value="HhH_motif"/>
</dbReference>
<organism evidence="13 14">
    <name type="scientific">Brachybacterium epidermidis</name>
    <dbReference type="NCBI Taxonomy" id="2781983"/>
    <lineage>
        <taxon>Bacteria</taxon>
        <taxon>Bacillati</taxon>
        <taxon>Actinomycetota</taxon>
        <taxon>Actinomycetes</taxon>
        <taxon>Micrococcales</taxon>
        <taxon>Dermabacteraceae</taxon>
        <taxon>Brachybacterium</taxon>
    </lineage>
</organism>
<evidence type="ECO:0000313" key="14">
    <source>
        <dbReference type="Proteomes" id="UP000644727"/>
    </source>
</evidence>
<accession>A0ABR9W262</accession>
<proteinExistence type="inferred from homology"/>
<dbReference type="Pfam" id="PF00730">
    <property type="entry name" value="HhH-GPD"/>
    <property type="match status" value="1"/>
</dbReference>
<keyword evidence="9 10" id="KW-0326">Glycosidase</keyword>